<dbReference type="AlphaFoldDB" id="T1C4B1"/>
<dbReference type="InterPro" id="IPR007781">
    <property type="entry name" value="NAGLU"/>
</dbReference>
<gene>
    <name evidence="2" type="ORF">B1A_01001</name>
</gene>
<dbReference type="PANTHER" id="PTHR12872:SF1">
    <property type="entry name" value="ALPHA-N-ACETYLGLUCOSAMINIDASE"/>
    <property type="match status" value="1"/>
</dbReference>
<dbReference type="Gene3D" id="1.20.120.670">
    <property type="entry name" value="N-acetyl-b-d-glucoasminidase"/>
    <property type="match status" value="1"/>
</dbReference>
<dbReference type="InterPro" id="IPR024732">
    <property type="entry name" value="NAGLU_C"/>
</dbReference>
<proteinExistence type="predicted"/>
<evidence type="ECO:0000259" key="1">
    <source>
        <dbReference type="Pfam" id="PF12972"/>
    </source>
</evidence>
<dbReference type="PANTHER" id="PTHR12872">
    <property type="entry name" value="ALPHA-N-ACETYLGLUCOSAMINIDASE"/>
    <property type="match status" value="1"/>
</dbReference>
<sequence>QRYGTDNAPAQAAWVLLKDTVYNSKVAGRPRSIFCEAPGAGVLKSPGYNHGKLSFNGYDHGNLVLAWRKLLSTADHLGKISTYRFDLTDVTRQVLDDLGLWQYQRMTAALRTAHREEFARQSRLFLNMILDQDKLLGTQSGFLLGQWLAAAESLGNNAGEKALL</sequence>
<dbReference type="Pfam" id="PF12972">
    <property type="entry name" value="NAGLU_C"/>
    <property type="match status" value="1"/>
</dbReference>
<organism evidence="2">
    <name type="scientific">mine drainage metagenome</name>
    <dbReference type="NCBI Taxonomy" id="410659"/>
    <lineage>
        <taxon>unclassified sequences</taxon>
        <taxon>metagenomes</taxon>
        <taxon>ecological metagenomes</taxon>
    </lineage>
</organism>
<accession>T1C4B1</accession>
<reference evidence="2" key="2">
    <citation type="journal article" date="2014" name="ISME J.">
        <title>Microbial stratification in low pH oxic and suboxic macroscopic growths along an acid mine drainage.</title>
        <authorList>
            <person name="Mendez-Garcia C."/>
            <person name="Mesa V."/>
            <person name="Sprenger R.R."/>
            <person name="Richter M."/>
            <person name="Diez M.S."/>
            <person name="Solano J."/>
            <person name="Bargiela R."/>
            <person name="Golyshina O.V."/>
            <person name="Manteca A."/>
            <person name="Ramos J.L."/>
            <person name="Gallego J.R."/>
            <person name="Llorente I."/>
            <person name="Martins Dos Santos V.A."/>
            <person name="Jensen O.N."/>
            <person name="Pelaez A.I."/>
            <person name="Sanchez J."/>
            <person name="Ferrer M."/>
        </authorList>
    </citation>
    <scope>NUCLEOTIDE SEQUENCE</scope>
</reference>
<dbReference type="EMBL" id="AUZX01000760">
    <property type="protein sequence ID" value="EQD80331.1"/>
    <property type="molecule type" value="Genomic_DNA"/>
</dbReference>
<evidence type="ECO:0000313" key="2">
    <source>
        <dbReference type="EMBL" id="EQD80331.1"/>
    </source>
</evidence>
<name>T1C4B1_9ZZZZ</name>
<protein>
    <submittedName>
        <fullName evidence="2">Alpha-N-acetylglucosaminidase</fullName>
    </submittedName>
</protein>
<feature type="non-terminal residue" evidence="2">
    <location>
        <position position="1"/>
    </location>
</feature>
<reference evidence="2" key="1">
    <citation type="submission" date="2013-08" db="EMBL/GenBank/DDBJ databases">
        <authorList>
            <person name="Mendez C."/>
            <person name="Richter M."/>
            <person name="Ferrer M."/>
            <person name="Sanchez J."/>
        </authorList>
    </citation>
    <scope>NUCLEOTIDE SEQUENCE</scope>
</reference>
<feature type="non-terminal residue" evidence="2">
    <location>
        <position position="164"/>
    </location>
</feature>
<feature type="domain" description="Alpha-N-acetylglucosaminidase C-terminal" evidence="1">
    <location>
        <begin position="1"/>
        <end position="162"/>
    </location>
</feature>
<comment type="caution">
    <text evidence="2">The sequence shown here is derived from an EMBL/GenBank/DDBJ whole genome shotgun (WGS) entry which is preliminary data.</text>
</comment>